<dbReference type="Proteomes" id="UP001516400">
    <property type="component" value="Unassembled WGS sequence"/>
</dbReference>
<dbReference type="EMBL" id="JABFTP020000185">
    <property type="protein sequence ID" value="KAL3285920.1"/>
    <property type="molecule type" value="Genomic_DNA"/>
</dbReference>
<evidence type="ECO:0000256" key="1">
    <source>
        <dbReference type="SAM" id="MobiDB-lite"/>
    </source>
</evidence>
<reference evidence="2 3" key="1">
    <citation type="journal article" date="2021" name="BMC Biol.">
        <title>Horizontally acquired antibacterial genes associated with adaptive radiation of ladybird beetles.</title>
        <authorList>
            <person name="Li H.S."/>
            <person name="Tang X.F."/>
            <person name="Huang Y.H."/>
            <person name="Xu Z.Y."/>
            <person name="Chen M.L."/>
            <person name="Du X.Y."/>
            <person name="Qiu B.Y."/>
            <person name="Chen P.T."/>
            <person name="Zhang W."/>
            <person name="Slipinski A."/>
            <person name="Escalona H.E."/>
            <person name="Waterhouse R.M."/>
            <person name="Zwick A."/>
            <person name="Pang H."/>
        </authorList>
    </citation>
    <scope>NUCLEOTIDE SEQUENCE [LARGE SCALE GENOMIC DNA]</scope>
    <source>
        <strain evidence="2">SYSU2018</strain>
    </source>
</reference>
<organism evidence="2 3">
    <name type="scientific">Cryptolaemus montrouzieri</name>
    <dbReference type="NCBI Taxonomy" id="559131"/>
    <lineage>
        <taxon>Eukaryota</taxon>
        <taxon>Metazoa</taxon>
        <taxon>Ecdysozoa</taxon>
        <taxon>Arthropoda</taxon>
        <taxon>Hexapoda</taxon>
        <taxon>Insecta</taxon>
        <taxon>Pterygota</taxon>
        <taxon>Neoptera</taxon>
        <taxon>Endopterygota</taxon>
        <taxon>Coleoptera</taxon>
        <taxon>Polyphaga</taxon>
        <taxon>Cucujiformia</taxon>
        <taxon>Coccinelloidea</taxon>
        <taxon>Coccinellidae</taxon>
        <taxon>Scymninae</taxon>
        <taxon>Scymnini</taxon>
        <taxon>Cryptolaemus</taxon>
    </lineage>
</organism>
<dbReference type="AlphaFoldDB" id="A0ABD2P5Q7"/>
<gene>
    <name evidence="2" type="ORF">HHI36_000438</name>
</gene>
<protein>
    <submittedName>
        <fullName evidence="2">Uncharacterized protein</fullName>
    </submittedName>
</protein>
<proteinExistence type="predicted"/>
<keyword evidence="3" id="KW-1185">Reference proteome</keyword>
<name>A0ABD2P5Q7_9CUCU</name>
<evidence type="ECO:0000313" key="2">
    <source>
        <dbReference type="EMBL" id="KAL3285920.1"/>
    </source>
</evidence>
<sequence length="103" mass="12100">MQIDRQKIINYPEDFQKEVNKQLDTKQLKQETTDGMNMTIVKTLNDTVKSCSPKSKVDKLREKTESLLKRRKNLLSQNKRNAQEYQKVNKAARKSAREDIFAL</sequence>
<feature type="region of interest" description="Disordered" evidence="1">
    <location>
        <begin position="80"/>
        <end position="103"/>
    </location>
</feature>
<comment type="caution">
    <text evidence="2">The sequence shown here is derived from an EMBL/GenBank/DDBJ whole genome shotgun (WGS) entry which is preliminary data.</text>
</comment>
<evidence type="ECO:0000313" key="3">
    <source>
        <dbReference type="Proteomes" id="UP001516400"/>
    </source>
</evidence>
<accession>A0ABD2P5Q7</accession>